<evidence type="ECO:0000256" key="4">
    <source>
        <dbReference type="ARBA" id="ARBA00021735"/>
    </source>
</evidence>
<dbReference type="Pfam" id="PF01329">
    <property type="entry name" value="Pterin_4a"/>
    <property type="match status" value="1"/>
</dbReference>
<dbReference type="Gene3D" id="3.30.1360.20">
    <property type="entry name" value="Transcriptional coactivator/pterin dehydratase"/>
    <property type="match status" value="1"/>
</dbReference>
<sequence length="105" mass="11198">MTDAITPRQFHEADGVADWRVVDAAACAYFRTGTFAAGVALIRAIGALADAADHHPDVDLRYRGVTVRLSTHDVGGLSARDVDLARRISAAAREQGVRADPTAIR</sequence>
<dbReference type="InterPro" id="IPR001533">
    <property type="entry name" value="Pterin_deHydtase"/>
</dbReference>
<dbReference type="SUPFAM" id="SSF55248">
    <property type="entry name" value="PCD-like"/>
    <property type="match status" value="1"/>
</dbReference>
<protein>
    <recommendedName>
        <fullName evidence="4">Putative pterin-4-alpha-carbinolamine dehydratase</fullName>
        <ecNumber evidence="3">4.2.1.96</ecNumber>
    </recommendedName>
</protein>
<evidence type="ECO:0000256" key="3">
    <source>
        <dbReference type="ARBA" id="ARBA00013252"/>
    </source>
</evidence>
<keyword evidence="7" id="KW-1185">Reference proteome</keyword>
<reference evidence="6" key="1">
    <citation type="journal article" date="2014" name="Int. J. Syst. Evol. Microbiol.">
        <title>Complete genome sequence of Corynebacterium casei LMG S-19264T (=DSM 44701T), isolated from a smear-ripened cheese.</title>
        <authorList>
            <consortium name="US DOE Joint Genome Institute (JGI-PGF)"/>
            <person name="Walter F."/>
            <person name="Albersmeier A."/>
            <person name="Kalinowski J."/>
            <person name="Ruckert C."/>
        </authorList>
    </citation>
    <scope>NUCLEOTIDE SEQUENCE</scope>
    <source>
        <strain evidence="6">JCM 3091</strain>
    </source>
</reference>
<evidence type="ECO:0000313" key="7">
    <source>
        <dbReference type="Proteomes" id="UP000662200"/>
    </source>
</evidence>
<comment type="catalytic activity">
    <reaction evidence="1">
        <text>(4aS,6R)-4a-hydroxy-L-erythro-5,6,7,8-tetrahydrobiopterin = (6R)-L-erythro-6,7-dihydrobiopterin + H2O</text>
        <dbReference type="Rhea" id="RHEA:11920"/>
        <dbReference type="ChEBI" id="CHEBI:15377"/>
        <dbReference type="ChEBI" id="CHEBI:15642"/>
        <dbReference type="ChEBI" id="CHEBI:43120"/>
        <dbReference type="EC" id="4.2.1.96"/>
    </reaction>
</comment>
<dbReference type="PANTHER" id="PTHR12599:SF0">
    <property type="entry name" value="PTERIN-4-ALPHA-CARBINOLAMINE DEHYDRATASE"/>
    <property type="match status" value="1"/>
</dbReference>
<dbReference type="GO" id="GO:0006729">
    <property type="term" value="P:tetrahydrobiopterin biosynthetic process"/>
    <property type="evidence" value="ECO:0007669"/>
    <property type="project" value="InterPro"/>
</dbReference>
<dbReference type="CDD" id="cd00488">
    <property type="entry name" value="PCD_DCoH"/>
    <property type="match status" value="1"/>
</dbReference>
<dbReference type="Proteomes" id="UP000662200">
    <property type="component" value="Unassembled WGS sequence"/>
</dbReference>
<dbReference type="EMBL" id="BMQC01000009">
    <property type="protein sequence ID" value="GGK34119.1"/>
    <property type="molecule type" value="Genomic_DNA"/>
</dbReference>
<comment type="caution">
    <text evidence="6">The sequence shown here is derived from an EMBL/GenBank/DDBJ whole genome shotgun (WGS) entry which is preliminary data.</text>
</comment>
<evidence type="ECO:0000256" key="5">
    <source>
        <dbReference type="ARBA" id="ARBA00023239"/>
    </source>
</evidence>
<keyword evidence="5" id="KW-0456">Lyase</keyword>
<name>A0A8J3FJM7_9ACTN</name>
<evidence type="ECO:0000313" key="6">
    <source>
        <dbReference type="EMBL" id="GGK34119.1"/>
    </source>
</evidence>
<evidence type="ECO:0000256" key="2">
    <source>
        <dbReference type="ARBA" id="ARBA00006472"/>
    </source>
</evidence>
<dbReference type="RefSeq" id="WP_189114794.1">
    <property type="nucleotide sequence ID" value="NZ_BMQC01000009.1"/>
</dbReference>
<proteinExistence type="inferred from homology"/>
<dbReference type="PANTHER" id="PTHR12599">
    <property type="entry name" value="PTERIN-4-ALPHA-CARBINOLAMINE DEHYDRATASE"/>
    <property type="match status" value="1"/>
</dbReference>
<dbReference type="GO" id="GO:0008124">
    <property type="term" value="F:4-alpha-hydroxytetrahydrobiopterin dehydratase activity"/>
    <property type="evidence" value="ECO:0007669"/>
    <property type="project" value="UniProtKB-EC"/>
</dbReference>
<gene>
    <name evidence="6" type="ORF">GCM10010124_28410</name>
</gene>
<comment type="similarity">
    <text evidence="2">Belongs to the pterin-4-alpha-carbinolamine dehydratase family.</text>
</comment>
<dbReference type="EC" id="4.2.1.96" evidence="3"/>
<organism evidence="6 7">
    <name type="scientific">Pilimelia terevasa</name>
    <dbReference type="NCBI Taxonomy" id="53372"/>
    <lineage>
        <taxon>Bacteria</taxon>
        <taxon>Bacillati</taxon>
        <taxon>Actinomycetota</taxon>
        <taxon>Actinomycetes</taxon>
        <taxon>Micromonosporales</taxon>
        <taxon>Micromonosporaceae</taxon>
        <taxon>Pilimelia</taxon>
    </lineage>
</organism>
<reference evidence="6" key="2">
    <citation type="submission" date="2020-09" db="EMBL/GenBank/DDBJ databases">
        <authorList>
            <person name="Sun Q."/>
            <person name="Ohkuma M."/>
        </authorList>
    </citation>
    <scope>NUCLEOTIDE SEQUENCE</scope>
    <source>
        <strain evidence="6">JCM 3091</strain>
    </source>
</reference>
<dbReference type="AlphaFoldDB" id="A0A8J3FJM7"/>
<dbReference type="InterPro" id="IPR036428">
    <property type="entry name" value="PCD_sf"/>
</dbReference>
<evidence type="ECO:0000256" key="1">
    <source>
        <dbReference type="ARBA" id="ARBA00001554"/>
    </source>
</evidence>
<accession>A0A8J3FJM7</accession>